<dbReference type="Proteomes" id="UP001569414">
    <property type="component" value="Unassembled WGS sequence"/>
</dbReference>
<dbReference type="EMBL" id="JBGMEL010000002">
    <property type="protein sequence ID" value="MFA0789384.1"/>
    <property type="molecule type" value="Genomic_DNA"/>
</dbReference>
<evidence type="ECO:0000256" key="1">
    <source>
        <dbReference type="SAM" id="Phobius"/>
    </source>
</evidence>
<accession>A0ABV4NIJ5</accession>
<sequence length="133" mass="14436">MRDWLRNLSICFAVGCFGGLCYALGLWAMGSYGFTRWLGVDLAPHLSNTYLYQRIVWGGLCGLLFLLPLRNAWLLRGALLSLLPAGVLLLYLLPQRGYDYGAFALGAMTPLVIILACAIGGIAASALLRLQGK</sequence>
<comment type="caution">
    <text evidence="2">The sequence shown here is derived from an EMBL/GenBank/DDBJ whole genome shotgun (WGS) entry which is preliminary data.</text>
</comment>
<name>A0ABV4NIJ5_9GAMM</name>
<feature type="transmembrane region" description="Helical" evidence="1">
    <location>
        <begin position="100"/>
        <end position="128"/>
    </location>
</feature>
<evidence type="ECO:0000313" key="2">
    <source>
        <dbReference type="EMBL" id="MFA0789384.1"/>
    </source>
</evidence>
<dbReference type="RefSeq" id="WP_299583814.1">
    <property type="nucleotide sequence ID" value="NZ_JBGMEL010000002.1"/>
</dbReference>
<keyword evidence="1" id="KW-0812">Transmembrane</keyword>
<keyword evidence="1" id="KW-1133">Transmembrane helix</keyword>
<feature type="transmembrane region" description="Helical" evidence="1">
    <location>
        <begin position="7"/>
        <end position="30"/>
    </location>
</feature>
<feature type="transmembrane region" description="Helical" evidence="1">
    <location>
        <begin position="50"/>
        <end position="67"/>
    </location>
</feature>
<organism evidence="2 3">
    <name type="scientific">Microbulbifer echini</name>
    <dbReference type="NCBI Taxonomy" id="1529067"/>
    <lineage>
        <taxon>Bacteria</taxon>
        <taxon>Pseudomonadati</taxon>
        <taxon>Pseudomonadota</taxon>
        <taxon>Gammaproteobacteria</taxon>
        <taxon>Cellvibrionales</taxon>
        <taxon>Microbulbiferaceae</taxon>
        <taxon>Microbulbifer</taxon>
    </lineage>
</organism>
<feature type="transmembrane region" description="Helical" evidence="1">
    <location>
        <begin position="74"/>
        <end position="94"/>
    </location>
</feature>
<keyword evidence="1" id="KW-0472">Membrane</keyword>
<gene>
    <name evidence="2" type="ORF">ACCI51_02430</name>
</gene>
<reference evidence="2 3" key="1">
    <citation type="submission" date="2024-08" db="EMBL/GenBank/DDBJ databases">
        <authorList>
            <person name="Ishaq N."/>
        </authorList>
    </citation>
    <scope>NUCLEOTIDE SEQUENCE [LARGE SCALE GENOMIC DNA]</scope>
    <source>
        <strain evidence="2 3">JCM 30400</strain>
    </source>
</reference>
<proteinExistence type="predicted"/>
<protein>
    <submittedName>
        <fullName evidence="2">Uncharacterized protein</fullName>
    </submittedName>
</protein>
<evidence type="ECO:0000313" key="3">
    <source>
        <dbReference type="Proteomes" id="UP001569414"/>
    </source>
</evidence>
<keyword evidence="3" id="KW-1185">Reference proteome</keyword>